<dbReference type="Gene3D" id="3.30.379.10">
    <property type="entry name" value="Chitobiase/beta-hexosaminidase domain 2-like"/>
    <property type="match status" value="1"/>
</dbReference>
<dbReference type="Pfam" id="PF00728">
    <property type="entry name" value="Glyco_hydro_20"/>
    <property type="match status" value="1"/>
</dbReference>
<dbReference type="Pfam" id="PF02838">
    <property type="entry name" value="Glyco_hydro_20b"/>
    <property type="match status" value="1"/>
</dbReference>
<dbReference type="Proteomes" id="UP000014155">
    <property type="component" value="Unassembled WGS sequence"/>
</dbReference>
<comment type="similarity">
    <text evidence="1">Belongs to the glycosyl hydrolase 20 family.</text>
</comment>
<keyword evidence="2" id="KW-0378">Hydrolase</keyword>
<feature type="domain" description="Beta-hexosaminidase bacterial type N-terminal" evidence="6">
    <location>
        <begin position="74"/>
        <end position="124"/>
    </location>
</feature>
<dbReference type="Gene3D" id="3.20.20.80">
    <property type="entry name" value="Glycosidases"/>
    <property type="match status" value="1"/>
</dbReference>
<dbReference type="SUPFAM" id="SSF55545">
    <property type="entry name" value="beta-N-acetylhexosaminidase-like domain"/>
    <property type="match status" value="1"/>
</dbReference>
<evidence type="ECO:0000256" key="4">
    <source>
        <dbReference type="PIRSR" id="PIRSR625705-1"/>
    </source>
</evidence>
<dbReference type="InterPro" id="IPR038901">
    <property type="entry name" value="HEXDC-like"/>
</dbReference>
<accession>S0FG02</accession>
<dbReference type="GO" id="GO:0005975">
    <property type="term" value="P:carbohydrate metabolic process"/>
    <property type="evidence" value="ECO:0007669"/>
    <property type="project" value="InterPro"/>
</dbReference>
<organism evidence="7 8">
    <name type="scientific">Ruminiclostridium cellobioparum subsp. termitidis CT1112</name>
    <dbReference type="NCBI Taxonomy" id="1195236"/>
    <lineage>
        <taxon>Bacteria</taxon>
        <taxon>Bacillati</taxon>
        <taxon>Bacillota</taxon>
        <taxon>Clostridia</taxon>
        <taxon>Eubacteriales</taxon>
        <taxon>Oscillospiraceae</taxon>
        <taxon>Ruminiclostridium</taxon>
    </lineage>
</organism>
<keyword evidence="3" id="KW-0326">Glycosidase</keyword>
<dbReference type="InterPro" id="IPR017853">
    <property type="entry name" value="GH"/>
</dbReference>
<dbReference type="InterPro" id="IPR015882">
    <property type="entry name" value="HEX_bac_N"/>
</dbReference>
<evidence type="ECO:0000259" key="6">
    <source>
        <dbReference type="Pfam" id="PF02838"/>
    </source>
</evidence>
<dbReference type="GO" id="GO:0004563">
    <property type="term" value="F:beta-N-acetylhexosaminidase activity"/>
    <property type="evidence" value="ECO:0007669"/>
    <property type="project" value="InterPro"/>
</dbReference>
<sequence>MNIIPRPKKVSEGRTLPEGIHSEKKIYTNISGFVLEYAAAQLNLEAIPKDTAVFPFIRISDEFAIETGQLPEILPEKEGGYILKVDEQGVVIAAKSSKGLFYGIQTYLQLEQQDCNKELEITDWPDNDIRGFHLETRFGIPKFERILEIIDELCRYKFNTILMELEDKFPYKEVEGITSENALNSHQLKKIIRYANDRFIEIIPLQQTLGHVEYILKNDGYYALREVRDNRANPEFPFSLNVIGSLSFNDIDEFCPSNEEAYRLIEKMCREMAEKYPSSKYIHVGCDEAWNLLHCETCRKKYGKEGFNKIFLEHTNRMAGFITSLNKVPVIWDDMLRGFSKEDFELLDKNIVIMCWLYYDGDYEKGAALIKKYRESGFKVIGASSAKCCEGMSSDYLDMPNMKDRLINIKDWSRLSAELDLMGVITTVWSNYTGTIAPPHPFFDTMWYPLVYSAERYWNAEADSSDFEKRFLENYFGVEGMEDCFGSENEAVYEKTASIAENCKRNNYVARVYKFMSLLSVYRQKSMAVYRELYKLFDGSSKREKDIAVRKVKELETMREYLKPEISKLIGRYYNEADTKEFVNSRFYMDDFINKSLPFFTDDSY</sequence>
<evidence type="ECO:0000256" key="3">
    <source>
        <dbReference type="ARBA" id="ARBA00023295"/>
    </source>
</evidence>
<dbReference type="RefSeq" id="WP_004629228.1">
    <property type="nucleotide sequence ID" value="NZ_AORV01000060.1"/>
</dbReference>
<gene>
    <name evidence="7" type="ORF">CTER_4249</name>
</gene>
<dbReference type="PRINTS" id="PR00738">
    <property type="entry name" value="GLHYDRLASE20"/>
</dbReference>
<dbReference type="PANTHER" id="PTHR21040:SF8">
    <property type="entry name" value="BCDNA.GH04120"/>
    <property type="match status" value="1"/>
</dbReference>
<dbReference type="eggNOG" id="COG3525">
    <property type="taxonomic scope" value="Bacteria"/>
</dbReference>
<dbReference type="PANTHER" id="PTHR21040">
    <property type="entry name" value="BCDNA.GH04120"/>
    <property type="match status" value="1"/>
</dbReference>
<evidence type="ECO:0000256" key="1">
    <source>
        <dbReference type="ARBA" id="ARBA00006285"/>
    </source>
</evidence>
<dbReference type="InterPro" id="IPR029018">
    <property type="entry name" value="Hex-like_dom2"/>
</dbReference>
<dbReference type="InterPro" id="IPR025705">
    <property type="entry name" value="Beta_hexosaminidase_sua/sub"/>
</dbReference>
<evidence type="ECO:0000259" key="5">
    <source>
        <dbReference type="Pfam" id="PF00728"/>
    </source>
</evidence>
<dbReference type="PATRIC" id="fig|1195236.3.peg.4425"/>
<name>S0FG02_RUMCE</name>
<protein>
    <submittedName>
        <fullName evidence="7">N-acetyl-beta-hexosaminidase</fullName>
    </submittedName>
</protein>
<comment type="caution">
    <text evidence="7">The sequence shown here is derived from an EMBL/GenBank/DDBJ whole genome shotgun (WGS) entry which is preliminary data.</text>
</comment>
<proteinExistence type="inferred from homology"/>
<keyword evidence="8" id="KW-1185">Reference proteome</keyword>
<feature type="domain" description="Glycoside hydrolase family 20 catalytic" evidence="5">
    <location>
        <begin position="142"/>
        <end position="459"/>
    </location>
</feature>
<evidence type="ECO:0000313" key="7">
    <source>
        <dbReference type="EMBL" id="EMS70115.1"/>
    </source>
</evidence>
<evidence type="ECO:0000256" key="2">
    <source>
        <dbReference type="ARBA" id="ARBA00022801"/>
    </source>
</evidence>
<dbReference type="STRING" id="1195236.CTER_4249"/>
<feature type="active site" description="Proton donor" evidence="4">
    <location>
        <position position="288"/>
    </location>
</feature>
<evidence type="ECO:0000313" key="8">
    <source>
        <dbReference type="Proteomes" id="UP000014155"/>
    </source>
</evidence>
<reference evidence="7 8" key="1">
    <citation type="journal article" date="2013" name="Genome Announc.">
        <title>Draft Genome Sequence of the Cellulolytic, Mesophilic, Anaerobic Bacterium Clostridium termitidis Strain CT1112 (DSM 5398).</title>
        <authorList>
            <person name="Lal S."/>
            <person name="Ramachandran U."/>
            <person name="Zhang X."/>
            <person name="Munir R."/>
            <person name="Sparling R."/>
            <person name="Levin D.B."/>
        </authorList>
    </citation>
    <scope>NUCLEOTIDE SEQUENCE [LARGE SCALE GENOMIC DNA]</scope>
    <source>
        <strain evidence="7 8">CT1112</strain>
    </source>
</reference>
<dbReference type="SUPFAM" id="SSF51445">
    <property type="entry name" value="(Trans)glycosidases"/>
    <property type="match status" value="1"/>
</dbReference>
<dbReference type="InterPro" id="IPR015883">
    <property type="entry name" value="Glyco_hydro_20_cat"/>
</dbReference>
<dbReference type="AlphaFoldDB" id="S0FG02"/>
<dbReference type="EMBL" id="AORV01000060">
    <property type="protein sequence ID" value="EMS70115.1"/>
    <property type="molecule type" value="Genomic_DNA"/>
</dbReference>